<evidence type="ECO:0000256" key="1">
    <source>
        <dbReference type="SAM" id="Phobius"/>
    </source>
</evidence>
<feature type="transmembrane region" description="Helical" evidence="1">
    <location>
        <begin position="12"/>
        <end position="35"/>
    </location>
</feature>
<name>A0AAN7AZ53_9PEZI</name>
<reference evidence="2" key="1">
    <citation type="journal article" date="2023" name="Mol. Phylogenet. Evol.">
        <title>Genome-scale phylogeny and comparative genomics of the fungal order Sordariales.</title>
        <authorList>
            <person name="Hensen N."/>
            <person name="Bonometti L."/>
            <person name="Westerberg I."/>
            <person name="Brannstrom I.O."/>
            <person name="Guillou S."/>
            <person name="Cros-Aarteil S."/>
            <person name="Calhoun S."/>
            <person name="Haridas S."/>
            <person name="Kuo A."/>
            <person name="Mondo S."/>
            <person name="Pangilinan J."/>
            <person name="Riley R."/>
            <person name="LaButti K."/>
            <person name="Andreopoulos B."/>
            <person name="Lipzen A."/>
            <person name="Chen C."/>
            <person name="Yan M."/>
            <person name="Daum C."/>
            <person name="Ng V."/>
            <person name="Clum A."/>
            <person name="Steindorff A."/>
            <person name="Ohm R.A."/>
            <person name="Martin F."/>
            <person name="Silar P."/>
            <person name="Natvig D.O."/>
            <person name="Lalanne C."/>
            <person name="Gautier V."/>
            <person name="Ament-Velasquez S.L."/>
            <person name="Kruys A."/>
            <person name="Hutchinson M.I."/>
            <person name="Powell A.J."/>
            <person name="Barry K."/>
            <person name="Miller A.N."/>
            <person name="Grigoriev I.V."/>
            <person name="Debuchy R."/>
            <person name="Gladieux P."/>
            <person name="Hiltunen Thoren M."/>
            <person name="Johannesson H."/>
        </authorList>
    </citation>
    <scope>NUCLEOTIDE SEQUENCE</scope>
    <source>
        <strain evidence="2">PSN293</strain>
    </source>
</reference>
<reference evidence="2" key="2">
    <citation type="submission" date="2023-05" db="EMBL/GenBank/DDBJ databases">
        <authorList>
            <consortium name="Lawrence Berkeley National Laboratory"/>
            <person name="Steindorff A."/>
            <person name="Hensen N."/>
            <person name="Bonometti L."/>
            <person name="Westerberg I."/>
            <person name="Brannstrom I.O."/>
            <person name="Guillou S."/>
            <person name="Cros-Aarteil S."/>
            <person name="Calhoun S."/>
            <person name="Haridas S."/>
            <person name="Kuo A."/>
            <person name="Mondo S."/>
            <person name="Pangilinan J."/>
            <person name="Riley R."/>
            <person name="Labutti K."/>
            <person name="Andreopoulos B."/>
            <person name="Lipzen A."/>
            <person name="Chen C."/>
            <person name="Yanf M."/>
            <person name="Daum C."/>
            <person name="Ng V."/>
            <person name="Clum A."/>
            <person name="Ohm R."/>
            <person name="Martin F."/>
            <person name="Silar P."/>
            <person name="Natvig D."/>
            <person name="Lalanne C."/>
            <person name="Gautier V."/>
            <person name="Ament-Velasquez S.L."/>
            <person name="Kruys A."/>
            <person name="Hutchinson M.I."/>
            <person name="Powell A.J."/>
            <person name="Barry K."/>
            <person name="Miller A.N."/>
            <person name="Grigoriev I.V."/>
            <person name="Debuchy R."/>
            <person name="Gladieux P."/>
            <person name="Thoren M.H."/>
            <person name="Johannesson H."/>
        </authorList>
    </citation>
    <scope>NUCLEOTIDE SEQUENCE</scope>
    <source>
        <strain evidence="2">PSN293</strain>
    </source>
</reference>
<evidence type="ECO:0000313" key="2">
    <source>
        <dbReference type="EMBL" id="KAK4206811.1"/>
    </source>
</evidence>
<dbReference type="AlphaFoldDB" id="A0AAN7AZ53"/>
<evidence type="ECO:0000313" key="3">
    <source>
        <dbReference type="Proteomes" id="UP001301769"/>
    </source>
</evidence>
<dbReference type="EMBL" id="MU858349">
    <property type="protein sequence ID" value="KAK4206811.1"/>
    <property type="molecule type" value="Genomic_DNA"/>
</dbReference>
<sequence>MSAAEKFKLTAQIAIILGAILGLTILIIIAVWVAWCCVGRRHDSRSIIHSHHARRRAAVVDDEGEHHRGDGDNNIELSNLHSIRRDYFATEKDQRRSRWAVL</sequence>
<keyword evidence="3" id="KW-1185">Reference proteome</keyword>
<dbReference type="Proteomes" id="UP001301769">
    <property type="component" value="Unassembled WGS sequence"/>
</dbReference>
<keyword evidence="1" id="KW-0472">Membrane</keyword>
<organism evidence="2 3">
    <name type="scientific">Rhypophila decipiens</name>
    <dbReference type="NCBI Taxonomy" id="261697"/>
    <lineage>
        <taxon>Eukaryota</taxon>
        <taxon>Fungi</taxon>
        <taxon>Dikarya</taxon>
        <taxon>Ascomycota</taxon>
        <taxon>Pezizomycotina</taxon>
        <taxon>Sordariomycetes</taxon>
        <taxon>Sordariomycetidae</taxon>
        <taxon>Sordariales</taxon>
        <taxon>Naviculisporaceae</taxon>
        <taxon>Rhypophila</taxon>
    </lineage>
</organism>
<keyword evidence="1" id="KW-0812">Transmembrane</keyword>
<proteinExistence type="predicted"/>
<protein>
    <submittedName>
        <fullName evidence="2">Uncharacterized protein</fullName>
    </submittedName>
</protein>
<gene>
    <name evidence="2" type="ORF">QBC37DRAFT_380719</name>
</gene>
<accession>A0AAN7AZ53</accession>
<comment type="caution">
    <text evidence="2">The sequence shown here is derived from an EMBL/GenBank/DDBJ whole genome shotgun (WGS) entry which is preliminary data.</text>
</comment>
<keyword evidence="1" id="KW-1133">Transmembrane helix</keyword>